<feature type="chain" id="PRO_5037030232" description="Arylsulfotransferase ASST" evidence="2">
    <location>
        <begin position="24"/>
        <end position="446"/>
    </location>
</feature>
<reference evidence="3" key="2">
    <citation type="submission" date="2020-03" db="EMBL/GenBank/DDBJ databases">
        <title>Flavobacteriaceae bacterium strain TP-CH-4, a member of the family Flavobacteriaceae isolated from a deep-sea seamount.</title>
        <authorList>
            <person name="Zhang D.-C."/>
        </authorList>
    </citation>
    <scope>NUCLEOTIDE SEQUENCE</scope>
    <source>
        <strain evidence="3">TP-CH-4</strain>
    </source>
</reference>
<dbReference type="GO" id="GO:0004062">
    <property type="term" value="F:aryl sulfotransferase activity"/>
    <property type="evidence" value="ECO:0007669"/>
    <property type="project" value="InterPro"/>
</dbReference>
<organism evidence="3 4">
    <name type="scientific">Pelagihabitans pacificus</name>
    <dbReference type="NCBI Taxonomy" id="2696054"/>
    <lineage>
        <taxon>Bacteria</taxon>
        <taxon>Pseudomonadati</taxon>
        <taxon>Bacteroidota</taxon>
        <taxon>Flavobacteriia</taxon>
        <taxon>Flavobacteriales</taxon>
        <taxon>Flavobacteriaceae</taxon>
        <taxon>Pelagihabitans</taxon>
    </lineage>
</organism>
<evidence type="ECO:0008006" key="5">
    <source>
        <dbReference type="Google" id="ProtNLM"/>
    </source>
</evidence>
<gene>
    <name evidence="3" type="ORF">FK220_002760</name>
</gene>
<dbReference type="AlphaFoldDB" id="A0A967E4C7"/>
<proteinExistence type="predicted"/>
<keyword evidence="2" id="KW-0732">Signal</keyword>
<comment type="caution">
    <text evidence="3">The sequence shown here is derived from an EMBL/GenBank/DDBJ whole genome shotgun (WGS) entry which is preliminary data.</text>
</comment>
<evidence type="ECO:0000256" key="2">
    <source>
        <dbReference type="SAM" id="SignalP"/>
    </source>
</evidence>
<dbReference type="InterPro" id="IPR011047">
    <property type="entry name" value="Quinoprotein_ADH-like_sf"/>
</dbReference>
<name>A0A967E4C7_9FLAO</name>
<accession>A0A967E4C7</accession>
<dbReference type="PANTHER" id="PTHR35340">
    <property type="entry name" value="PQQ ENZYME REPEAT PROTEIN-RELATED"/>
    <property type="match status" value="1"/>
</dbReference>
<evidence type="ECO:0000313" key="4">
    <source>
        <dbReference type="Proteomes" id="UP000707206"/>
    </source>
</evidence>
<sequence>MKRGYKILFVPLILLSLFGIQCSEENTDEPDEIIQNQDGTTESTEELQEDGNTETTVILEGEVEKLKVSEIEDSHILVNERGGNRVFLMNKDGENLFQWDLKQKLGNDSYLLPNGQLLNISKDPNAQITYGGYGGLLQLIDSDNTIAWELLYSNADKVAHHDVEMLPNGNILFLVWERIPAAEAEANGYRLPIDIYPEAIIEYDIQSEEIVWEWHSWNHIIQNYDETKLNFGMPLEQQDLVDINYSDITNGDIMHANGLSYDPEMDLIYLSVNFFSEIWVIDHSTTTEEAASNLGGNFNKGGRILYRFGNPEAYGGPTEDRLFYNNHYPNILEENRHMLLFMNGNHISESTVYEFVLPTADVISTQQNETPEIVWSFTDPTLHSQRISGAVRLRNGNTLITEGDFGLWEVNPRGEVVWKFKGPVPYWRAYNFYSDDPAIIKLSLSK</sequence>
<dbReference type="RefSeq" id="WP_152572745.1">
    <property type="nucleotide sequence ID" value="NZ_VIKU02000001.1"/>
</dbReference>
<dbReference type="SUPFAM" id="SSF50998">
    <property type="entry name" value="Quinoprotein alcohol dehydrogenase-like"/>
    <property type="match status" value="1"/>
</dbReference>
<dbReference type="InterPro" id="IPR010262">
    <property type="entry name" value="Arylsulfotransferase_bact"/>
</dbReference>
<protein>
    <recommendedName>
        <fullName evidence="5">Arylsulfotransferase ASST</fullName>
    </recommendedName>
</protein>
<dbReference type="Proteomes" id="UP000707206">
    <property type="component" value="Unassembled WGS sequence"/>
</dbReference>
<keyword evidence="4" id="KW-1185">Reference proteome</keyword>
<dbReference type="Pfam" id="PF05935">
    <property type="entry name" value="Arylsulfotrans"/>
    <property type="match status" value="1"/>
</dbReference>
<dbReference type="EMBL" id="VIKU02000001">
    <property type="protein sequence ID" value="NHF58247.1"/>
    <property type="molecule type" value="Genomic_DNA"/>
</dbReference>
<reference evidence="3" key="1">
    <citation type="submission" date="2019-07" db="EMBL/GenBank/DDBJ databases">
        <authorList>
            <person name="De-Chao Zhang Q."/>
        </authorList>
    </citation>
    <scope>NUCLEOTIDE SEQUENCE</scope>
    <source>
        <strain evidence="3">TP-CH-4</strain>
    </source>
</reference>
<evidence type="ECO:0000313" key="3">
    <source>
        <dbReference type="EMBL" id="NHF58247.1"/>
    </source>
</evidence>
<feature type="region of interest" description="Disordered" evidence="1">
    <location>
        <begin position="28"/>
        <end position="51"/>
    </location>
</feature>
<evidence type="ECO:0000256" key="1">
    <source>
        <dbReference type="SAM" id="MobiDB-lite"/>
    </source>
</evidence>
<dbReference type="InterPro" id="IPR053143">
    <property type="entry name" value="Arylsulfate_ST"/>
</dbReference>
<feature type="signal peptide" evidence="2">
    <location>
        <begin position="1"/>
        <end position="23"/>
    </location>
</feature>
<dbReference type="PANTHER" id="PTHR35340:SF5">
    <property type="entry name" value="ASST-DOMAIN-CONTAINING PROTEIN"/>
    <property type="match status" value="1"/>
</dbReference>